<name>A0ABT8YFG3_9HYPH</name>
<dbReference type="InterPro" id="IPR041715">
    <property type="entry name" value="HisRS-like_core"/>
</dbReference>
<evidence type="ECO:0000256" key="1">
    <source>
        <dbReference type="ARBA" id="ARBA00008226"/>
    </source>
</evidence>
<keyword evidence="13" id="KW-1185">Reference proteome</keyword>
<evidence type="ECO:0000313" key="12">
    <source>
        <dbReference type="EMBL" id="MDO6962446.1"/>
    </source>
</evidence>
<dbReference type="NCBIfam" id="TIGR00442">
    <property type="entry name" value="hisS"/>
    <property type="match status" value="1"/>
</dbReference>
<keyword evidence="4 10" id="KW-0436">Ligase</keyword>
<proteinExistence type="inferred from homology"/>
<dbReference type="CDD" id="cd00773">
    <property type="entry name" value="HisRS-like_core"/>
    <property type="match status" value="1"/>
</dbReference>
<keyword evidence="8 10" id="KW-0030">Aminoacyl-tRNA synthetase</keyword>
<dbReference type="PANTHER" id="PTHR11476">
    <property type="entry name" value="HISTIDYL-TRNA SYNTHETASE"/>
    <property type="match status" value="1"/>
</dbReference>
<evidence type="ECO:0000259" key="11">
    <source>
        <dbReference type="PROSITE" id="PS50862"/>
    </source>
</evidence>
<evidence type="ECO:0000256" key="4">
    <source>
        <dbReference type="ARBA" id="ARBA00022598"/>
    </source>
</evidence>
<evidence type="ECO:0000256" key="2">
    <source>
        <dbReference type="ARBA" id="ARBA00011738"/>
    </source>
</evidence>
<dbReference type="SUPFAM" id="SSF52954">
    <property type="entry name" value="Class II aaRS ABD-related"/>
    <property type="match status" value="1"/>
</dbReference>
<evidence type="ECO:0000256" key="5">
    <source>
        <dbReference type="ARBA" id="ARBA00022741"/>
    </source>
</evidence>
<comment type="subunit">
    <text evidence="2 10">Homodimer.</text>
</comment>
<dbReference type="SUPFAM" id="SSF55681">
    <property type="entry name" value="Class II aaRS and biotin synthetases"/>
    <property type="match status" value="1"/>
</dbReference>
<dbReference type="EMBL" id="JAUOZU010000001">
    <property type="protein sequence ID" value="MDO6962446.1"/>
    <property type="molecule type" value="Genomic_DNA"/>
</dbReference>
<dbReference type="PROSITE" id="PS50862">
    <property type="entry name" value="AA_TRNA_LIGASE_II"/>
    <property type="match status" value="1"/>
</dbReference>
<dbReference type="InterPro" id="IPR004154">
    <property type="entry name" value="Anticodon-bd"/>
</dbReference>
<dbReference type="InterPro" id="IPR036621">
    <property type="entry name" value="Anticodon-bd_dom_sf"/>
</dbReference>
<evidence type="ECO:0000256" key="9">
    <source>
        <dbReference type="ARBA" id="ARBA00047639"/>
    </source>
</evidence>
<comment type="caution">
    <text evidence="12">The sequence shown here is derived from an EMBL/GenBank/DDBJ whole genome shotgun (WGS) entry which is preliminary data.</text>
</comment>
<evidence type="ECO:0000256" key="8">
    <source>
        <dbReference type="ARBA" id="ARBA00023146"/>
    </source>
</evidence>
<dbReference type="EC" id="6.1.1.21" evidence="10"/>
<accession>A0ABT8YFG3</accession>
<feature type="domain" description="Aminoacyl-transfer RNA synthetases class-II family profile" evidence="11">
    <location>
        <begin position="31"/>
        <end position="403"/>
    </location>
</feature>
<dbReference type="CDD" id="cd00859">
    <property type="entry name" value="HisRS_anticodon"/>
    <property type="match status" value="1"/>
</dbReference>
<protein>
    <recommendedName>
        <fullName evidence="10">Histidine--tRNA ligase</fullName>
        <ecNumber evidence="10">6.1.1.21</ecNumber>
    </recommendedName>
    <alternativeName>
        <fullName evidence="10">Histidyl-tRNA synthetase</fullName>
        <shortName evidence="10">HisRS</shortName>
    </alternativeName>
</protein>
<comment type="similarity">
    <text evidence="1 10">Belongs to the class-II aminoacyl-tRNA synthetase family.</text>
</comment>
<dbReference type="InterPro" id="IPR033656">
    <property type="entry name" value="HisRS_anticodon"/>
</dbReference>
<dbReference type="RefSeq" id="WP_304374267.1">
    <property type="nucleotide sequence ID" value="NZ_JAUOZU010000001.1"/>
</dbReference>
<reference evidence="12" key="1">
    <citation type="journal article" date="2015" name="Int. J. Syst. Evol. Microbiol.">
        <title>Rhizobium alvei sp. nov., isolated from a freshwater river.</title>
        <authorList>
            <person name="Sheu S.Y."/>
            <person name="Huang H.W."/>
            <person name="Young C.C."/>
            <person name="Chen W.M."/>
        </authorList>
    </citation>
    <scope>NUCLEOTIDE SEQUENCE</scope>
    <source>
        <strain evidence="12">TNR-22</strain>
    </source>
</reference>
<keyword evidence="6 10" id="KW-0067">ATP-binding</keyword>
<evidence type="ECO:0000256" key="3">
    <source>
        <dbReference type="ARBA" id="ARBA00022490"/>
    </source>
</evidence>
<dbReference type="PANTHER" id="PTHR11476:SF7">
    <property type="entry name" value="HISTIDINE--TRNA LIGASE"/>
    <property type="match status" value="1"/>
</dbReference>
<dbReference type="HAMAP" id="MF_00127">
    <property type="entry name" value="His_tRNA_synth"/>
    <property type="match status" value="1"/>
</dbReference>
<dbReference type="InterPro" id="IPR045864">
    <property type="entry name" value="aa-tRNA-synth_II/BPL/LPL"/>
</dbReference>
<gene>
    <name evidence="10 12" type="primary">hisS</name>
    <name evidence="12" type="ORF">Q4481_00675</name>
</gene>
<keyword evidence="5 10" id="KW-0547">Nucleotide-binding</keyword>
<keyword evidence="7 10" id="KW-0648">Protein biosynthesis</keyword>
<comment type="subcellular location">
    <subcellularLocation>
        <location evidence="10">Cytoplasm</location>
    </subcellularLocation>
</comment>
<reference evidence="12" key="2">
    <citation type="submission" date="2023-07" db="EMBL/GenBank/DDBJ databases">
        <authorList>
            <person name="Shen H."/>
        </authorList>
    </citation>
    <scope>NUCLEOTIDE SEQUENCE</scope>
    <source>
        <strain evidence="12">TNR-22</strain>
    </source>
</reference>
<comment type="catalytic activity">
    <reaction evidence="9 10">
        <text>tRNA(His) + L-histidine + ATP = L-histidyl-tRNA(His) + AMP + diphosphate + H(+)</text>
        <dbReference type="Rhea" id="RHEA:17313"/>
        <dbReference type="Rhea" id="RHEA-COMP:9665"/>
        <dbReference type="Rhea" id="RHEA-COMP:9689"/>
        <dbReference type="ChEBI" id="CHEBI:15378"/>
        <dbReference type="ChEBI" id="CHEBI:30616"/>
        <dbReference type="ChEBI" id="CHEBI:33019"/>
        <dbReference type="ChEBI" id="CHEBI:57595"/>
        <dbReference type="ChEBI" id="CHEBI:78442"/>
        <dbReference type="ChEBI" id="CHEBI:78527"/>
        <dbReference type="ChEBI" id="CHEBI:456215"/>
        <dbReference type="EC" id="6.1.1.21"/>
    </reaction>
</comment>
<evidence type="ECO:0000256" key="7">
    <source>
        <dbReference type="ARBA" id="ARBA00022917"/>
    </source>
</evidence>
<keyword evidence="3 10" id="KW-0963">Cytoplasm</keyword>
<organism evidence="12 13">
    <name type="scientific">Rhizobium alvei</name>
    <dbReference type="NCBI Taxonomy" id="1132659"/>
    <lineage>
        <taxon>Bacteria</taxon>
        <taxon>Pseudomonadati</taxon>
        <taxon>Pseudomonadota</taxon>
        <taxon>Alphaproteobacteria</taxon>
        <taxon>Hyphomicrobiales</taxon>
        <taxon>Rhizobiaceae</taxon>
        <taxon>Rhizobium/Agrobacterium group</taxon>
        <taxon>Rhizobium</taxon>
    </lineage>
</organism>
<dbReference type="Pfam" id="PF13393">
    <property type="entry name" value="tRNA-synt_His"/>
    <property type="match status" value="2"/>
</dbReference>
<dbReference type="Proteomes" id="UP001174932">
    <property type="component" value="Unassembled WGS sequence"/>
</dbReference>
<evidence type="ECO:0000313" key="13">
    <source>
        <dbReference type="Proteomes" id="UP001174932"/>
    </source>
</evidence>
<dbReference type="Gene3D" id="3.40.50.800">
    <property type="entry name" value="Anticodon-binding domain"/>
    <property type="match status" value="1"/>
</dbReference>
<dbReference type="PIRSF" id="PIRSF001549">
    <property type="entry name" value="His-tRNA_synth"/>
    <property type="match status" value="1"/>
</dbReference>
<dbReference type="InterPro" id="IPR006195">
    <property type="entry name" value="aa-tRNA-synth_II"/>
</dbReference>
<dbReference type="Pfam" id="PF03129">
    <property type="entry name" value="HGTP_anticodon"/>
    <property type="match status" value="1"/>
</dbReference>
<dbReference type="GO" id="GO:0004821">
    <property type="term" value="F:histidine-tRNA ligase activity"/>
    <property type="evidence" value="ECO:0007669"/>
    <property type="project" value="UniProtKB-EC"/>
</dbReference>
<evidence type="ECO:0000256" key="10">
    <source>
        <dbReference type="HAMAP-Rule" id="MF_00127"/>
    </source>
</evidence>
<evidence type="ECO:0000256" key="6">
    <source>
        <dbReference type="ARBA" id="ARBA00022840"/>
    </source>
</evidence>
<dbReference type="Gene3D" id="3.30.930.10">
    <property type="entry name" value="Bira Bifunctional Protein, Domain 2"/>
    <property type="match status" value="1"/>
</dbReference>
<dbReference type="InterPro" id="IPR015807">
    <property type="entry name" value="His-tRNA-ligase"/>
</dbReference>
<dbReference type="InterPro" id="IPR004516">
    <property type="entry name" value="HisRS/HisZ"/>
</dbReference>
<sequence>MNDKPKKPQKLKARLPRGFVDREASDIRAVNEMTAKIREVYERYGFDPVETPLFEYTDALGKFLPDSDRPNEGVFSLQDDDEQWMSLRYDLTAPLARHVAENFQEIQLPYRTYRAGYVFRNEKPGPGRFRQFMQFDADTVGAAGVQADAEMCMMMADTLEALGIKRGDYVIRVNNRKVLDGVMEAIGLGGEENAGRRLTVLRAIDKLDKFGPEGVKLLLGAGRKDESGDFTKGAGLNDEQVGRILSFASTAAAVSIEVDAGKSLPANVSDNDLSDWYILDEMQQSFHEAKGAVDGLDELMTIWHLVRSAGYGIDRIKIDPSVVRGLEYYTGPVYEAELTFDVTNEKGEKVVFGSVGGGGRYDGLVSRFMGQPVPATGFSIGVSRLMTALKNLGKLGADQVVAPVVVCVMDRDTESLGRYQKMVQELRHAGIRAEMYQGNKKNFGDQLKYADRRGSPLAIIQGSSEREAGVVQIKDLIEGKRLSGEITDNVAWREARVAQVTVAEADLVTKVREMLAAQAEDRKQGA</sequence>